<feature type="domain" description="HD-GYP" evidence="1">
    <location>
        <begin position="1"/>
        <end position="160"/>
    </location>
</feature>
<organism evidence="2">
    <name type="scientific">mine drainage metagenome</name>
    <dbReference type="NCBI Taxonomy" id="410659"/>
    <lineage>
        <taxon>unclassified sequences</taxon>
        <taxon>metagenomes</taxon>
        <taxon>ecological metagenomes</taxon>
    </lineage>
</organism>
<dbReference type="InterPro" id="IPR006675">
    <property type="entry name" value="HDIG_dom"/>
</dbReference>
<accession>T1B0Y3</accession>
<dbReference type="NCBIfam" id="TIGR00277">
    <property type="entry name" value="HDIG"/>
    <property type="match status" value="1"/>
</dbReference>
<dbReference type="AlphaFoldDB" id="T1B0Y3"/>
<dbReference type="InterPro" id="IPR037522">
    <property type="entry name" value="HD_GYP_dom"/>
</dbReference>
<dbReference type="InterPro" id="IPR052020">
    <property type="entry name" value="Cyclic_di-GMP/3'3'-cGAMP_PDE"/>
</dbReference>
<dbReference type="InterPro" id="IPR003607">
    <property type="entry name" value="HD/PDEase_dom"/>
</dbReference>
<dbReference type="Gene3D" id="1.10.3210.10">
    <property type="entry name" value="Hypothetical protein af1432"/>
    <property type="match status" value="1"/>
</dbReference>
<evidence type="ECO:0000313" key="2">
    <source>
        <dbReference type="EMBL" id="EQD63492.1"/>
    </source>
</evidence>
<comment type="caution">
    <text evidence="2">The sequence shown here is derived from an EMBL/GenBank/DDBJ whole genome shotgun (WGS) entry which is preliminary data.</text>
</comment>
<dbReference type="Pfam" id="PF13487">
    <property type="entry name" value="HD_5"/>
    <property type="match status" value="1"/>
</dbReference>
<keyword evidence="2" id="KW-0378">Hydrolase</keyword>
<gene>
    <name evidence="2" type="ORF">B1B_07022</name>
</gene>
<dbReference type="EMBL" id="AUZY01004463">
    <property type="protein sequence ID" value="EQD63492.1"/>
    <property type="molecule type" value="Genomic_DNA"/>
</dbReference>
<sequence length="160" mass="17963">SLSKAIDLRDKDTEGHCRRVVDYSLLMGRNLNFSDEALVRLSHGALLHDIGKIGVSDTILLKPGPLTDDEWAVMRTHPELGFMMVADVRQLEKAREIILNHHERFDGKGYPRGLSGETIPLEARVFTIADAFDAMVSDRPYRKGMSLEDARTEVRRCAGT</sequence>
<dbReference type="PROSITE" id="PS51832">
    <property type="entry name" value="HD_GYP"/>
    <property type="match status" value="1"/>
</dbReference>
<reference evidence="2" key="2">
    <citation type="journal article" date="2014" name="ISME J.">
        <title>Microbial stratification in low pH oxic and suboxic macroscopic growths along an acid mine drainage.</title>
        <authorList>
            <person name="Mendez-Garcia C."/>
            <person name="Mesa V."/>
            <person name="Sprenger R.R."/>
            <person name="Richter M."/>
            <person name="Diez M.S."/>
            <person name="Solano J."/>
            <person name="Bargiela R."/>
            <person name="Golyshina O.V."/>
            <person name="Manteca A."/>
            <person name="Ramos J.L."/>
            <person name="Gallego J.R."/>
            <person name="Llorente I."/>
            <person name="Martins Dos Santos V.A."/>
            <person name="Jensen O.N."/>
            <person name="Pelaez A.I."/>
            <person name="Sanchez J."/>
            <person name="Ferrer M."/>
        </authorList>
    </citation>
    <scope>NUCLEOTIDE SEQUENCE</scope>
</reference>
<feature type="non-terminal residue" evidence="2">
    <location>
        <position position="160"/>
    </location>
</feature>
<dbReference type="CDD" id="cd00077">
    <property type="entry name" value="HDc"/>
    <property type="match status" value="1"/>
</dbReference>
<dbReference type="SMART" id="SM00471">
    <property type="entry name" value="HDc"/>
    <property type="match status" value="1"/>
</dbReference>
<reference evidence="2" key="1">
    <citation type="submission" date="2013-08" db="EMBL/GenBank/DDBJ databases">
        <authorList>
            <person name="Mendez C."/>
            <person name="Richter M."/>
            <person name="Ferrer M."/>
            <person name="Sanchez J."/>
        </authorList>
    </citation>
    <scope>NUCLEOTIDE SEQUENCE</scope>
</reference>
<evidence type="ECO:0000259" key="1">
    <source>
        <dbReference type="PROSITE" id="PS51832"/>
    </source>
</evidence>
<dbReference type="PANTHER" id="PTHR45228">
    <property type="entry name" value="CYCLIC DI-GMP PHOSPHODIESTERASE TM_0186-RELATED"/>
    <property type="match status" value="1"/>
</dbReference>
<dbReference type="SUPFAM" id="SSF109604">
    <property type="entry name" value="HD-domain/PDEase-like"/>
    <property type="match status" value="1"/>
</dbReference>
<name>T1B0Y3_9ZZZZ</name>
<dbReference type="PANTHER" id="PTHR45228:SF1">
    <property type="entry name" value="CYCLIC DI-GMP PHOSPHODIESTERASE TM_0186"/>
    <property type="match status" value="1"/>
</dbReference>
<protein>
    <submittedName>
        <fullName evidence="2">Response regulator receiver (CheY-like) modulated metal dependent phosphohydrolase</fullName>
    </submittedName>
</protein>
<proteinExistence type="predicted"/>
<feature type="non-terminal residue" evidence="2">
    <location>
        <position position="1"/>
    </location>
</feature>
<dbReference type="GO" id="GO:0016787">
    <property type="term" value="F:hydrolase activity"/>
    <property type="evidence" value="ECO:0007669"/>
    <property type="project" value="UniProtKB-KW"/>
</dbReference>